<dbReference type="RefSeq" id="WP_262898605.1">
    <property type="nucleotide sequence ID" value="NZ_JAHESC010000006.1"/>
</dbReference>
<name>A0AAP2GCC2_9BACT</name>
<dbReference type="PANTHER" id="PTHR30203">
    <property type="entry name" value="OUTER MEMBRANE CATION EFFLUX PROTEIN"/>
    <property type="match status" value="1"/>
</dbReference>
<evidence type="ECO:0000313" key="3">
    <source>
        <dbReference type="EMBL" id="MBT1686149.1"/>
    </source>
</evidence>
<evidence type="ECO:0000256" key="2">
    <source>
        <dbReference type="RuleBase" id="RU362097"/>
    </source>
</evidence>
<sequence length="484" mass="54064">MKTILYPVRHILLGLSLLTVSSCKVYMTTPQVANPLPSSFGQVSTNDSLTMAAQQWQTFYSDTCLTALISAALQHNPDIQIAMENIHVAHSMYATTRSKLFPRIDGVISARVDKFGEYTMNGVGNDDTNRSETLPDDKKLPAPYPEFFTGVNFSWEANLWGKLSNQRRASLARFMASKEARHGASTMLISNVAEYYYTLIGLDQEKKVLQQNLELQEMAFDLVKVQKLGGKVTQLGVDQFESQLLNTRARLLQVDQQILVTESILNRLAGRYPQSIRRWTINEYDSILEISVGVPDRLIYRRPDVREAELSLQAAGADVAVARAAFYPGLSLSAAAGFSAFTVSKWFLTPGSAVYSLGGGLTAPIFQRGKIKALFNAANAKQRIAMAEYQRSLLSAYQEVYSVAHNHYNLVQQIDLKEQEVAVQRRASVTSNDLFSVGYANYLEVITSQRRLLDVELELAHLKRNVLQNRAVLYRALGGGWSER</sequence>
<keyword evidence="2" id="KW-1134">Transmembrane beta strand</keyword>
<proteinExistence type="inferred from homology"/>
<dbReference type="SUPFAM" id="SSF56954">
    <property type="entry name" value="Outer membrane efflux proteins (OEP)"/>
    <property type="match status" value="1"/>
</dbReference>
<dbReference type="Proteomes" id="UP001319180">
    <property type="component" value="Unassembled WGS sequence"/>
</dbReference>
<dbReference type="GO" id="GO:0015562">
    <property type="term" value="F:efflux transmembrane transporter activity"/>
    <property type="evidence" value="ECO:0007669"/>
    <property type="project" value="InterPro"/>
</dbReference>
<comment type="caution">
    <text evidence="3">The sequence shown here is derived from an EMBL/GenBank/DDBJ whole genome shotgun (WGS) entry which is preliminary data.</text>
</comment>
<dbReference type="InterPro" id="IPR003423">
    <property type="entry name" value="OMP_efflux"/>
</dbReference>
<gene>
    <name evidence="3" type="ORF">KK078_06250</name>
</gene>
<dbReference type="NCBIfam" id="TIGR01845">
    <property type="entry name" value="outer_NodT"/>
    <property type="match status" value="1"/>
</dbReference>
<keyword evidence="2" id="KW-0449">Lipoprotein</keyword>
<evidence type="ECO:0000313" key="4">
    <source>
        <dbReference type="Proteomes" id="UP001319180"/>
    </source>
</evidence>
<keyword evidence="2" id="KW-0564">Palmitate</keyword>
<dbReference type="AlphaFoldDB" id="A0AAP2GCC2"/>
<dbReference type="Pfam" id="PF02321">
    <property type="entry name" value="OEP"/>
    <property type="match status" value="2"/>
</dbReference>
<dbReference type="GO" id="GO:0005886">
    <property type="term" value="C:plasma membrane"/>
    <property type="evidence" value="ECO:0007669"/>
    <property type="project" value="UniProtKB-SubCell"/>
</dbReference>
<dbReference type="Gene3D" id="2.20.200.10">
    <property type="entry name" value="Outer membrane efflux proteins (OEP)"/>
    <property type="match status" value="1"/>
</dbReference>
<keyword evidence="4" id="KW-1185">Reference proteome</keyword>
<keyword evidence="2" id="KW-0812">Transmembrane</keyword>
<protein>
    <submittedName>
        <fullName evidence="3">Efflux transporter outer membrane subunit</fullName>
    </submittedName>
</protein>
<dbReference type="EMBL" id="JAHESC010000006">
    <property type="protein sequence ID" value="MBT1686149.1"/>
    <property type="molecule type" value="Genomic_DNA"/>
</dbReference>
<comment type="similarity">
    <text evidence="1 2">Belongs to the outer membrane factor (OMF) (TC 1.B.17) family.</text>
</comment>
<reference evidence="3 4" key="1">
    <citation type="submission" date="2021-05" db="EMBL/GenBank/DDBJ databases">
        <title>A Polyphasic approach of four new species of the genus Ohtaekwangia: Ohtaekwangia histidinii sp. nov., Ohtaekwangia cretensis sp. nov., Ohtaekwangia indiensis sp. nov., Ohtaekwangia reichenbachii sp. nov. from diverse environment.</title>
        <authorList>
            <person name="Octaviana S."/>
        </authorList>
    </citation>
    <scope>NUCLEOTIDE SEQUENCE [LARGE SCALE GENOMIC DNA]</scope>
    <source>
        <strain evidence="3 4">PWU37</strain>
    </source>
</reference>
<dbReference type="PANTHER" id="PTHR30203:SF30">
    <property type="entry name" value="OUTER MEMBRANE PROTEIN-RELATED"/>
    <property type="match status" value="1"/>
</dbReference>
<organism evidence="3 4">
    <name type="scientific">Dawidia soli</name>
    <dbReference type="NCBI Taxonomy" id="2782352"/>
    <lineage>
        <taxon>Bacteria</taxon>
        <taxon>Pseudomonadati</taxon>
        <taxon>Bacteroidota</taxon>
        <taxon>Cytophagia</taxon>
        <taxon>Cytophagales</taxon>
        <taxon>Chryseotaleaceae</taxon>
        <taxon>Dawidia</taxon>
    </lineage>
</organism>
<accession>A0AAP2GCC2</accession>
<dbReference type="Gene3D" id="1.20.1600.10">
    <property type="entry name" value="Outer membrane efflux proteins (OEP)"/>
    <property type="match status" value="1"/>
</dbReference>
<dbReference type="InterPro" id="IPR010131">
    <property type="entry name" value="MdtP/NodT-like"/>
</dbReference>
<keyword evidence="2" id="KW-0472">Membrane</keyword>
<dbReference type="PROSITE" id="PS51257">
    <property type="entry name" value="PROKAR_LIPOPROTEIN"/>
    <property type="match status" value="1"/>
</dbReference>
<comment type="subcellular location">
    <subcellularLocation>
        <location evidence="2">Cell membrane</location>
        <topology evidence="2">Lipid-anchor</topology>
    </subcellularLocation>
</comment>
<evidence type="ECO:0000256" key="1">
    <source>
        <dbReference type="ARBA" id="ARBA00007613"/>
    </source>
</evidence>